<accession>A0A167EJD8</accession>
<evidence type="ECO:0000313" key="1">
    <source>
        <dbReference type="EMBL" id="OAB75599.1"/>
    </source>
</evidence>
<gene>
    <name evidence="1" type="ORF">PNBC_08190</name>
</gene>
<protein>
    <submittedName>
        <fullName evidence="1">Uncharacterized protein</fullName>
    </submittedName>
</protein>
<dbReference type="EMBL" id="LSFN01000007">
    <property type="protein sequence ID" value="OAB75599.1"/>
    <property type="molecule type" value="Genomic_DNA"/>
</dbReference>
<dbReference type="RefSeq" id="WP_068657015.1">
    <property type="nucleotide sequence ID" value="NZ_CP017773.1"/>
</dbReference>
<keyword evidence="2" id="KW-1185">Reference proteome</keyword>
<name>A0A167EJD8_9BACL</name>
<dbReference type="AlphaFoldDB" id="A0A167EJD8"/>
<comment type="caution">
    <text evidence="1">The sequence shown here is derived from an EMBL/GenBank/DDBJ whole genome shotgun (WGS) entry which is preliminary data.</text>
</comment>
<proteinExistence type="predicted"/>
<organism evidence="1 2">
    <name type="scientific">Paenibacillus crassostreae</name>
    <dbReference type="NCBI Taxonomy" id="1763538"/>
    <lineage>
        <taxon>Bacteria</taxon>
        <taxon>Bacillati</taxon>
        <taxon>Bacillota</taxon>
        <taxon>Bacilli</taxon>
        <taxon>Bacillales</taxon>
        <taxon>Paenibacillaceae</taxon>
        <taxon>Paenibacillus</taxon>
    </lineage>
</organism>
<reference evidence="1 2" key="1">
    <citation type="submission" date="2016-02" db="EMBL/GenBank/DDBJ databases">
        <title>Paenibacillus sp. LPB0068, isolated from Crassostrea gigas.</title>
        <authorList>
            <person name="Shin S.-K."/>
            <person name="Yi H."/>
        </authorList>
    </citation>
    <scope>NUCLEOTIDE SEQUENCE [LARGE SCALE GENOMIC DNA]</scope>
    <source>
        <strain evidence="1 2">LPB0068</strain>
    </source>
</reference>
<dbReference type="Proteomes" id="UP000077134">
    <property type="component" value="Unassembled WGS sequence"/>
</dbReference>
<evidence type="ECO:0000313" key="2">
    <source>
        <dbReference type="Proteomes" id="UP000077134"/>
    </source>
</evidence>
<sequence length="163" mass="19509">MRTIFDANRFGYNLHQYICWFVESGVYSSEEMMKTLKSKLDVDDTHVQSIVQFMFYSFAKSRFACLEIKSDPLDYVLYPMVEPHMFAHYLKTSYTDRRGIRIKIGQKVKFSVWDGDNAPEHLDFWTGEVLETRHDQGFVEYIIQRDLDHQMVRDRRGFIREVI</sequence>
<dbReference type="KEGG" id="pcx:LPB68_21900"/>